<proteinExistence type="predicted"/>
<keyword evidence="3" id="KW-1185">Reference proteome</keyword>
<dbReference type="InterPro" id="IPR053636">
    <property type="entry name" value="DCN_phosphatase_I"/>
</dbReference>
<gene>
    <name evidence="2" type="ORF">PAP_04050</name>
</gene>
<dbReference type="InterPro" id="IPR002791">
    <property type="entry name" value="ARMT1-like_metal-bd"/>
</dbReference>
<evidence type="ECO:0000313" key="3">
    <source>
        <dbReference type="Proteomes" id="UP000027981"/>
    </source>
</evidence>
<dbReference type="HOGENOM" id="CLU_071520_1_0_2"/>
<dbReference type="RefSeq" id="WP_048164810.1">
    <property type="nucleotide sequence ID" value="NZ_CP006019.1"/>
</dbReference>
<dbReference type="InterPro" id="IPR014444">
    <property type="entry name" value="PH1575-like"/>
</dbReference>
<sequence>MKVHYECLSCMITQAQKASELATKDIKKRREAMLNVAQLVGKYYREESIPAIDASLLFLEIYKLLNNDDPFKNYKEVSNSLAKRVVEDLKMTLHIDLKTALKLAIAGNLIDFAVGYDPQKIEGDIISLLNENLYIDHSDELFSALNNASVLLYLTDNCGEIYFDKLFLEKIKKEYPQLEIYIAAKDGAIINDATIEDLKEAGLQEVGKLISTGSRIVGAPLEYANEEFKRIFERADVVIAKGQGNFEVLSELKDDRIFFLLKAKCAPVARELNVPQGSMLCTRL</sequence>
<dbReference type="KEGG" id="ppac:PAP_04050"/>
<dbReference type="eggNOG" id="arCOG04410">
    <property type="taxonomic scope" value="Archaea"/>
</dbReference>
<evidence type="ECO:0000313" key="2">
    <source>
        <dbReference type="EMBL" id="AIF69227.1"/>
    </source>
</evidence>
<dbReference type="Gene3D" id="3.40.50.10880">
    <property type="entry name" value="Uncharacterised protein PF01937, DUF89, domain 3"/>
    <property type="match status" value="1"/>
</dbReference>
<dbReference type="PIRSF" id="PIRSF006593">
    <property type="entry name" value="UCP006593"/>
    <property type="match status" value="1"/>
</dbReference>
<dbReference type="SUPFAM" id="SSF111321">
    <property type="entry name" value="AF1104-like"/>
    <property type="match status" value="1"/>
</dbReference>
<dbReference type="AlphaFoldDB" id="A0A075LTE6"/>
<dbReference type="NCBIfam" id="NF040824">
    <property type="entry name" value="damage_ctl_Phtase"/>
    <property type="match status" value="1"/>
</dbReference>
<dbReference type="Gene3D" id="1.10.8.380">
    <property type="entry name" value="Uncharacterised protein PF01937, DUF89, domain 1"/>
    <property type="match status" value="1"/>
</dbReference>
<reference evidence="3" key="1">
    <citation type="submission" date="2013-06" db="EMBL/GenBank/DDBJ databases">
        <title>Complete Genome Sequence of Hyperthermophilic Palaeococcus pacificus DY20341T, Isolated from a Deep-Sea Hydrothermal Sediments.</title>
        <authorList>
            <person name="Zeng X."/>
            <person name="Shao Z."/>
        </authorList>
    </citation>
    <scope>NUCLEOTIDE SEQUENCE [LARGE SCALE GENOMIC DNA]</scope>
    <source>
        <strain evidence="3">DY20341</strain>
    </source>
</reference>
<name>A0A075LTE6_9EURY</name>
<evidence type="ECO:0000259" key="1">
    <source>
        <dbReference type="Pfam" id="PF01937"/>
    </source>
</evidence>
<dbReference type="Proteomes" id="UP000027981">
    <property type="component" value="Chromosome"/>
</dbReference>
<dbReference type="Gene3D" id="1.10.285.20">
    <property type="entry name" value="Uncharacterised protein PF01937, DUF89, domain 2"/>
    <property type="match status" value="1"/>
</dbReference>
<organism evidence="2 3">
    <name type="scientific">Palaeococcus pacificus DY20341</name>
    <dbReference type="NCBI Taxonomy" id="1343739"/>
    <lineage>
        <taxon>Archaea</taxon>
        <taxon>Methanobacteriati</taxon>
        <taxon>Methanobacteriota</taxon>
        <taxon>Thermococci</taxon>
        <taxon>Thermococcales</taxon>
        <taxon>Thermococcaceae</taxon>
        <taxon>Palaeococcus</taxon>
    </lineage>
</organism>
<dbReference type="STRING" id="1343739.PAP_04050"/>
<dbReference type="Pfam" id="PF01937">
    <property type="entry name" value="ARMT1-like_dom"/>
    <property type="match status" value="1"/>
</dbReference>
<dbReference type="GeneID" id="24841937"/>
<protein>
    <recommendedName>
        <fullName evidence="1">Damage-control phosphatase ARMT1-like metal-binding domain-containing protein</fullName>
    </recommendedName>
</protein>
<dbReference type="InterPro" id="IPR036075">
    <property type="entry name" value="ARMT-1-like_metal-bd_sf"/>
</dbReference>
<accession>A0A075LTE6</accession>
<dbReference type="OrthoDB" id="359165at2157"/>
<dbReference type="EMBL" id="CP006019">
    <property type="protein sequence ID" value="AIF69227.1"/>
    <property type="molecule type" value="Genomic_DNA"/>
</dbReference>
<reference evidence="2 3" key="2">
    <citation type="journal article" date="2015" name="Genome Announc.">
        <title>Complete Genome Sequence of Hyperthermophilic Piezophilic Archaeon Palaeococcus pacificus DY20341T, Isolated from Deep-Sea Hydrothermal Sediments.</title>
        <authorList>
            <person name="Zeng X."/>
            <person name="Jebbar M."/>
            <person name="Shao Z."/>
        </authorList>
    </citation>
    <scope>NUCLEOTIDE SEQUENCE [LARGE SCALE GENOMIC DNA]</scope>
    <source>
        <strain evidence="2 3">DY20341</strain>
    </source>
</reference>
<feature type="domain" description="Damage-control phosphatase ARMT1-like metal-binding" evidence="1">
    <location>
        <begin position="4"/>
        <end position="280"/>
    </location>
</feature>